<evidence type="ECO:0000256" key="1">
    <source>
        <dbReference type="SAM" id="SignalP"/>
    </source>
</evidence>
<reference evidence="2" key="1">
    <citation type="journal article" date="2011" name="PLoS ONE">
        <title>A deep insight into the sialotranscriptome of the gulf coast tick, Amblyomma maculatum.</title>
        <authorList>
            <person name="Karim S."/>
            <person name="Singh P."/>
            <person name="Ribeiro J.M."/>
        </authorList>
    </citation>
    <scope>NUCLEOTIDE SEQUENCE</scope>
    <source>
        <tissue evidence="2">Salivary gland</tissue>
    </source>
</reference>
<evidence type="ECO:0000313" key="2">
    <source>
        <dbReference type="EMBL" id="AEO32245.1"/>
    </source>
</evidence>
<feature type="signal peptide" evidence="1">
    <location>
        <begin position="1"/>
        <end position="18"/>
    </location>
</feature>
<feature type="non-terminal residue" evidence="2">
    <location>
        <position position="211"/>
    </location>
</feature>
<dbReference type="AlphaFoldDB" id="G3MFH7"/>
<evidence type="ECO:0008006" key="3">
    <source>
        <dbReference type="Google" id="ProtNLM"/>
    </source>
</evidence>
<organism evidence="2">
    <name type="scientific">Amblyomma maculatum</name>
    <name type="common">Gulf Coast tick</name>
    <dbReference type="NCBI Taxonomy" id="34609"/>
    <lineage>
        <taxon>Eukaryota</taxon>
        <taxon>Metazoa</taxon>
        <taxon>Ecdysozoa</taxon>
        <taxon>Arthropoda</taxon>
        <taxon>Chelicerata</taxon>
        <taxon>Arachnida</taxon>
        <taxon>Acari</taxon>
        <taxon>Parasitiformes</taxon>
        <taxon>Ixodida</taxon>
        <taxon>Ixodoidea</taxon>
        <taxon>Ixodidae</taxon>
        <taxon>Amblyomminae</taxon>
        <taxon>Amblyomma</taxon>
    </lineage>
</organism>
<keyword evidence="1" id="KW-0732">Signal</keyword>
<sequence length="211" mass="23115">MGVSGMTILCMLVAVTAGNSNSGIPEQLKNLLVRLNPWKIVNNTQPVYLFQVTAENELLSMFFCIFSEYISYDDKEETVYRTLQSRFQNGSVTSSSSIRRALNISLQVKDTPFSPTLLVGLLVSSNGKLPTMGPNDLVAFAEYQLPVHYADGRCLILGNPGQRGRSAGCSLWTTEKPPKGPPLCCRFLFFLMCGASKAIHHVDNTCPAQGT</sequence>
<protein>
    <recommendedName>
        <fullName evidence="3">Lipocalin/cytosolic fatty-acid binding domain-containing protein</fullName>
    </recommendedName>
</protein>
<dbReference type="EMBL" id="JO840628">
    <property type="protein sequence ID" value="AEO32245.1"/>
    <property type="molecule type" value="mRNA"/>
</dbReference>
<dbReference type="SUPFAM" id="SSF50814">
    <property type="entry name" value="Lipocalins"/>
    <property type="match status" value="1"/>
</dbReference>
<dbReference type="InterPro" id="IPR012674">
    <property type="entry name" value="Calycin"/>
</dbReference>
<feature type="chain" id="PRO_5003447057" description="Lipocalin/cytosolic fatty-acid binding domain-containing protein" evidence="1">
    <location>
        <begin position="19"/>
        <end position="211"/>
    </location>
</feature>
<proteinExistence type="evidence at transcript level"/>
<name>G3MFH7_AMBMU</name>
<accession>G3MFH7</accession>
<dbReference type="Gene3D" id="2.40.128.20">
    <property type="match status" value="1"/>
</dbReference>